<name>A0A1I8NQB2_STOCA</name>
<evidence type="ECO:0000313" key="2">
    <source>
        <dbReference type="EnsemblMetazoa" id="SCAU001100-PA"/>
    </source>
</evidence>
<proteinExistence type="predicted"/>
<feature type="region of interest" description="Disordered" evidence="1">
    <location>
        <begin position="27"/>
        <end position="83"/>
    </location>
</feature>
<sequence length="352" mass="37780">MEGPTPAALPPPPAASRVRCNISCQREFSQNGNLSNNNVKKVKDNHIARSSNSSKTSSSPTSSSSNSSSSSSISSSTSSLSSIVQPSQLMAIDMEDDGMEDAQEIEDFNQINLNTINSNTTNTRNYCSISSHGIDTIGSNSHSNATTTITPNIASINETQASNNSLECSMAQSPPLNRRRHTALPQAFIMNQQHLSLLESKSHKMDYDMDDDLNEYRPILRKALSTPSCNILDVQHPLKSDVTIITNHQVQQKSATSPTPPSSEPMPECLLNSSNYSHSPHSNINGSSCCDCSTQQKTTPSSRRSSGVADGSIQTSPASDSSSPISQRSGCAHYKRSCMFVATGNLNDTCSI</sequence>
<feature type="compositionally biased region" description="Low complexity" evidence="1">
    <location>
        <begin position="50"/>
        <end position="82"/>
    </location>
</feature>
<feature type="compositionally biased region" description="Low complexity" evidence="1">
    <location>
        <begin position="265"/>
        <end position="274"/>
    </location>
</feature>
<feature type="compositionally biased region" description="Polar residues" evidence="1">
    <location>
        <begin position="27"/>
        <end position="39"/>
    </location>
</feature>
<protein>
    <submittedName>
        <fullName evidence="2">Uncharacterized protein</fullName>
    </submittedName>
</protein>
<evidence type="ECO:0000313" key="3">
    <source>
        <dbReference type="Proteomes" id="UP000095300"/>
    </source>
</evidence>
<organism evidence="2 3">
    <name type="scientific">Stomoxys calcitrans</name>
    <name type="common">Stable fly</name>
    <name type="synonym">Conops calcitrans</name>
    <dbReference type="NCBI Taxonomy" id="35570"/>
    <lineage>
        <taxon>Eukaryota</taxon>
        <taxon>Metazoa</taxon>
        <taxon>Ecdysozoa</taxon>
        <taxon>Arthropoda</taxon>
        <taxon>Hexapoda</taxon>
        <taxon>Insecta</taxon>
        <taxon>Pterygota</taxon>
        <taxon>Neoptera</taxon>
        <taxon>Endopterygota</taxon>
        <taxon>Diptera</taxon>
        <taxon>Brachycera</taxon>
        <taxon>Muscomorpha</taxon>
        <taxon>Muscoidea</taxon>
        <taxon>Muscidae</taxon>
        <taxon>Stomoxys</taxon>
    </lineage>
</organism>
<evidence type="ECO:0000256" key="1">
    <source>
        <dbReference type="SAM" id="MobiDB-lite"/>
    </source>
</evidence>
<dbReference type="Proteomes" id="UP000095300">
    <property type="component" value="Unassembled WGS sequence"/>
</dbReference>
<keyword evidence="3" id="KW-1185">Reference proteome</keyword>
<dbReference type="EnsemblMetazoa" id="SCAU001100-RA">
    <property type="protein sequence ID" value="SCAU001100-PA"/>
    <property type="gene ID" value="SCAU001100"/>
</dbReference>
<gene>
    <name evidence="2" type="primary">106091991</name>
</gene>
<dbReference type="VEuPathDB" id="VectorBase:SCAU001100"/>
<reference evidence="2" key="1">
    <citation type="submission" date="2020-05" db="UniProtKB">
        <authorList>
            <consortium name="EnsemblMetazoa"/>
        </authorList>
    </citation>
    <scope>IDENTIFICATION</scope>
    <source>
        <strain evidence="2">USDA</strain>
    </source>
</reference>
<dbReference type="AlphaFoldDB" id="A0A1I8NQB2"/>
<feature type="compositionally biased region" description="Low complexity" evidence="1">
    <location>
        <begin position="312"/>
        <end position="326"/>
    </location>
</feature>
<feature type="region of interest" description="Disordered" evidence="1">
    <location>
        <begin position="298"/>
        <end position="326"/>
    </location>
</feature>
<feature type="region of interest" description="Disordered" evidence="1">
    <location>
        <begin position="249"/>
        <end position="274"/>
    </location>
</feature>
<accession>A0A1I8NQB2</accession>